<sequence length="170" mass="19928">MRIKYVGSVYNVKRHLTNASTRFATFGILGFFEFTVLSGKFRLNQHGSKRVMQALCVRTDLNNRYKLLDKITFFSRLETQIITGKKTATIRDHSESNFSVGQVLNAYTYEDNQKICQIEILSVEPVEFNELNRTHAKAENLPFVFILKWLLRKIYSKESSLFFIRFKVVR</sequence>
<comment type="similarity">
    <text evidence="2">Belongs to the N(4)-acetylcytidine amidohydrolase family.</text>
</comment>
<dbReference type="GO" id="GO:0005829">
    <property type="term" value="C:cytosol"/>
    <property type="evidence" value="ECO:0007669"/>
    <property type="project" value="TreeGrafter"/>
</dbReference>
<dbReference type="CDD" id="cd06552">
    <property type="entry name" value="ASCH_yqfb_like"/>
    <property type="match status" value="1"/>
</dbReference>
<protein>
    <recommendedName>
        <fullName evidence="2">N(4)-acetylcytidine amidohydrolase</fullName>
        <shortName evidence="2">ac4C amidohydrolase</shortName>
        <ecNumber evidence="2">3.5.1.135</ecNumber>
    </recommendedName>
</protein>
<dbReference type="GO" id="GO:0016813">
    <property type="term" value="F:hydrolase activity, acting on carbon-nitrogen (but not peptide) bonds, in linear amidines"/>
    <property type="evidence" value="ECO:0007669"/>
    <property type="project" value="UniProtKB-UniRule"/>
</dbReference>
<feature type="domain" description="ASCH" evidence="3">
    <location>
        <begin position="71"/>
        <end position="170"/>
    </location>
</feature>
<dbReference type="AlphaFoldDB" id="A0A5Q4ZVM3"/>
<evidence type="ECO:0000313" key="4">
    <source>
        <dbReference type="EMBL" id="VVV06017.1"/>
    </source>
</evidence>
<dbReference type="HAMAP" id="MF_00684">
    <property type="entry name" value="ac4C_amidohydr"/>
    <property type="match status" value="1"/>
</dbReference>
<comment type="catalytic activity">
    <reaction evidence="2">
        <text>N(4)-acetyl-2'-deoxycytidine + H2O = 2'-deoxycytidine + acetate + H(+)</text>
        <dbReference type="Rhea" id="RHEA:62936"/>
        <dbReference type="ChEBI" id="CHEBI:15377"/>
        <dbReference type="ChEBI" id="CHEBI:15378"/>
        <dbReference type="ChEBI" id="CHEBI:15698"/>
        <dbReference type="ChEBI" id="CHEBI:30089"/>
        <dbReference type="ChEBI" id="CHEBI:146133"/>
        <dbReference type="EC" id="3.5.1.135"/>
    </reaction>
</comment>
<organism evidence="4">
    <name type="scientific">Aliivibrio wodanis</name>
    <dbReference type="NCBI Taxonomy" id="80852"/>
    <lineage>
        <taxon>Bacteria</taxon>
        <taxon>Pseudomonadati</taxon>
        <taxon>Pseudomonadota</taxon>
        <taxon>Gammaproteobacteria</taxon>
        <taxon>Vibrionales</taxon>
        <taxon>Vibrionaceae</taxon>
        <taxon>Aliivibrio</taxon>
    </lineage>
</organism>
<evidence type="ECO:0000259" key="3">
    <source>
        <dbReference type="SMART" id="SM01022"/>
    </source>
</evidence>
<accession>A0A5Q4ZVM3</accession>
<reference evidence="4" key="1">
    <citation type="submission" date="2019-09" db="EMBL/GenBank/DDBJ databases">
        <authorList>
            <person name="Hjerde E."/>
        </authorList>
    </citation>
    <scope>NUCLEOTIDE SEQUENCE</scope>
    <source>
        <strain evidence="4">06/09/160</strain>
    </source>
</reference>
<dbReference type="Pfam" id="PF04266">
    <property type="entry name" value="ASCH"/>
    <property type="match status" value="1"/>
</dbReference>
<keyword evidence="1 2" id="KW-0378">Hydrolase</keyword>
<dbReference type="PANTHER" id="PTHR38088:SF2">
    <property type="entry name" value="UCP029143 FAMILY PROTEIN"/>
    <property type="match status" value="1"/>
</dbReference>
<feature type="active site" description="Nucleophile" evidence="2">
    <location>
        <position position="89"/>
    </location>
</feature>
<comment type="catalytic activity">
    <reaction evidence="2">
        <text>N(4)-acetylcytidine + H2O = cytidine + acetate + H(+)</text>
        <dbReference type="Rhea" id="RHEA:62932"/>
        <dbReference type="ChEBI" id="CHEBI:15377"/>
        <dbReference type="ChEBI" id="CHEBI:15378"/>
        <dbReference type="ChEBI" id="CHEBI:17562"/>
        <dbReference type="ChEBI" id="CHEBI:30089"/>
        <dbReference type="ChEBI" id="CHEBI:70989"/>
        <dbReference type="EC" id="3.5.1.135"/>
    </reaction>
</comment>
<dbReference type="InterPro" id="IPR007374">
    <property type="entry name" value="ASCH_domain"/>
</dbReference>
<name>A0A5Q4ZVM3_9GAMM</name>
<evidence type="ECO:0000256" key="2">
    <source>
        <dbReference type="HAMAP-Rule" id="MF_00684"/>
    </source>
</evidence>
<dbReference type="EC" id="3.5.1.135" evidence="2"/>
<dbReference type="Gene3D" id="2.30.130.30">
    <property type="entry name" value="Hypothetical protein"/>
    <property type="match status" value="1"/>
</dbReference>
<gene>
    <name evidence="4" type="ORF">AW0309160_03501</name>
</gene>
<evidence type="ECO:0000256" key="1">
    <source>
        <dbReference type="ARBA" id="ARBA00022801"/>
    </source>
</evidence>
<dbReference type="SMART" id="SM01022">
    <property type="entry name" value="ASCH"/>
    <property type="match status" value="1"/>
</dbReference>
<comment type="function">
    <text evidence="2">Catalyzes the hydrolysis of N(4)-acetylcytidine (ac4C).</text>
</comment>
<dbReference type="PANTHER" id="PTHR38088">
    <property type="entry name" value="UCP029143 FAMILY PROTEIN"/>
    <property type="match status" value="1"/>
</dbReference>
<feature type="active site" description="Proton acceptor" evidence="2">
    <location>
        <position position="86"/>
    </location>
</feature>
<dbReference type="SUPFAM" id="SSF88697">
    <property type="entry name" value="PUA domain-like"/>
    <property type="match status" value="1"/>
</dbReference>
<proteinExistence type="inferred from homology"/>
<dbReference type="EMBL" id="LR721751">
    <property type="protein sequence ID" value="VVV06017.1"/>
    <property type="molecule type" value="Genomic_DNA"/>
</dbReference>
<dbReference type="InterPro" id="IPR008314">
    <property type="entry name" value="AC4CH"/>
</dbReference>
<dbReference type="NCBIfam" id="NF003443">
    <property type="entry name" value="PRK04980.1"/>
    <property type="match status" value="1"/>
</dbReference>
<comment type="catalytic activity">
    <reaction evidence="2">
        <text>N(4)-acetylcytosine + H2O = cytosine + acetate + H(+)</text>
        <dbReference type="Rhea" id="RHEA:62940"/>
        <dbReference type="ChEBI" id="CHEBI:15377"/>
        <dbReference type="ChEBI" id="CHEBI:15378"/>
        <dbReference type="ChEBI" id="CHEBI:16040"/>
        <dbReference type="ChEBI" id="CHEBI:30089"/>
        <dbReference type="ChEBI" id="CHEBI:146134"/>
        <dbReference type="EC" id="3.5.1.135"/>
    </reaction>
</comment>
<feature type="active site" description="Proton donor" evidence="2">
    <location>
        <position position="139"/>
    </location>
</feature>
<dbReference type="InterPro" id="IPR015947">
    <property type="entry name" value="PUA-like_sf"/>
</dbReference>